<accession>A0A7Y0L9N9</accession>
<keyword evidence="3" id="KW-1185">Reference proteome</keyword>
<dbReference type="SUPFAM" id="SSF160631">
    <property type="entry name" value="SMI1/KNR4-like"/>
    <property type="match status" value="1"/>
</dbReference>
<reference evidence="2 3" key="1">
    <citation type="submission" date="2020-04" db="EMBL/GenBank/DDBJ databases">
        <title>Thalassotalea sp. M1531, isolated from the surface of marine red alga.</title>
        <authorList>
            <person name="Pang L."/>
            <person name="Lu D.-C."/>
        </authorList>
    </citation>
    <scope>NUCLEOTIDE SEQUENCE [LARGE SCALE GENOMIC DNA]</scope>
    <source>
        <strain evidence="2 3">M1531</strain>
    </source>
</reference>
<protein>
    <submittedName>
        <fullName evidence="2">SMI1/KNR4 family protein</fullName>
    </submittedName>
</protein>
<dbReference type="InterPro" id="IPR018958">
    <property type="entry name" value="Knr4/Smi1-like_dom"/>
</dbReference>
<name>A0A7Y0L9N9_9GAMM</name>
<dbReference type="Gene3D" id="3.40.1580.10">
    <property type="entry name" value="SMI1/KNR4-like"/>
    <property type="match status" value="1"/>
</dbReference>
<dbReference type="Pfam" id="PF09346">
    <property type="entry name" value="SMI1_KNR4"/>
    <property type="match status" value="1"/>
</dbReference>
<feature type="domain" description="Knr4/Smi1-like" evidence="1">
    <location>
        <begin position="3"/>
        <end position="118"/>
    </location>
</feature>
<dbReference type="InterPro" id="IPR037883">
    <property type="entry name" value="Knr4/Smi1-like_sf"/>
</dbReference>
<sequence>MDFEIIESKLSISLPEYYKSAISNYPFKALDNLDFVEDNLVNDEEWLIQTNIELRECSFFGNTWPSHFFAIGHDGFGNFTFINVKEFDETIYFADHEEEFVPSDIEDLELCSSMKEYIQDCLEEQKDVLSD</sequence>
<dbReference type="RefSeq" id="WP_169073377.1">
    <property type="nucleotide sequence ID" value="NZ_JABBXH010000001.1"/>
</dbReference>
<dbReference type="EMBL" id="JABBXH010000001">
    <property type="protein sequence ID" value="NMP30027.1"/>
    <property type="molecule type" value="Genomic_DNA"/>
</dbReference>
<evidence type="ECO:0000259" key="1">
    <source>
        <dbReference type="Pfam" id="PF09346"/>
    </source>
</evidence>
<comment type="caution">
    <text evidence="2">The sequence shown here is derived from an EMBL/GenBank/DDBJ whole genome shotgun (WGS) entry which is preliminary data.</text>
</comment>
<dbReference type="Proteomes" id="UP000568664">
    <property type="component" value="Unassembled WGS sequence"/>
</dbReference>
<proteinExistence type="predicted"/>
<evidence type="ECO:0000313" key="2">
    <source>
        <dbReference type="EMBL" id="NMP30027.1"/>
    </source>
</evidence>
<dbReference type="AlphaFoldDB" id="A0A7Y0L9N9"/>
<gene>
    <name evidence="2" type="ORF">HII17_00510</name>
</gene>
<evidence type="ECO:0000313" key="3">
    <source>
        <dbReference type="Proteomes" id="UP000568664"/>
    </source>
</evidence>
<organism evidence="2 3">
    <name type="scientific">Thalassotalea algicola</name>
    <dbReference type="NCBI Taxonomy" id="2716224"/>
    <lineage>
        <taxon>Bacteria</taxon>
        <taxon>Pseudomonadati</taxon>
        <taxon>Pseudomonadota</taxon>
        <taxon>Gammaproteobacteria</taxon>
        <taxon>Alteromonadales</taxon>
        <taxon>Colwelliaceae</taxon>
        <taxon>Thalassotalea</taxon>
    </lineage>
</organism>